<organism evidence="2 3">
    <name type="scientific">Singulisphaera acidiphila (strain ATCC BAA-1392 / DSM 18658 / VKM B-2454 / MOB10)</name>
    <dbReference type="NCBI Taxonomy" id="886293"/>
    <lineage>
        <taxon>Bacteria</taxon>
        <taxon>Pseudomonadati</taxon>
        <taxon>Planctomycetota</taxon>
        <taxon>Planctomycetia</taxon>
        <taxon>Isosphaerales</taxon>
        <taxon>Isosphaeraceae</taxon>
        <taxon>Singulisphaera</taxon>
    </lineage>
</organism>
<keyword evidence="3" id="KW-1185">Reference proteome</keyword>
<dbReference type="Proteomes" id="UP000010798">
    <property type="component" value="Chromosome"/>
</dbReference>
<dbReference type="Gene3D" id="2.160.20.10">
    <property type="entry name" value="Single-stranded right-handed beta-helix, Pectin lyase-like"/>
    <property type="match status" value="1"/>
</dbReference>
<evidence type="ECO:0000313" key="2">
    <source>
        <dbReference type="EMBL" id="AGA26646.1"/>
    </source>
</evidence>
<dbReference type="InterPro" id="IPR011050">
    <property type="entry name" value="Pectin_lyase_fold/virulence"/>
</dbReference>
<dbReference type="STRING" id="886293.Sinac_2334"/>
<name>L0DDA5_SINAD</name>
<sequence length="1210" mass="127962">MRHQRRRATFVTVGALEERILMASQAVSGIWLGQDGHDLVGSTQNAPPNDIQDIHIAISNLPADRTVVRVETVGYGGGQWIYNGPWGATTGWIQAPGTTTADLFLDPYMVETGRLFFVSLTYDDGTNFVCHVQGGTADPNLRMPSARASVQWVGQDGQDLTGTGPAVGPDGIQDVHLILTNLSSKFGVASLDVRAASGASWSAGTNPGSAWNAEFQKQAADPTKADLYFSPIPGMYGQVLTVTIVYTDGKSDVTTVVAGAADPGLKMPSPAPIVVTWGTIRASWVGQDGLNFTGLGDVHLTVSGLPTGRSVVSATLSDEARSNWTYQSISGSSGWVDPFTRRLGFQRSTTDPSRADLGFSPIRDETGSMMTLRVVLDDGSTHAVQIAGGAVDLGKLAPVAAATSIVAKPGDNLVILVNQYGSLHLSAGVYLVSQPLLLSRPISITADPGATILFSQAAGDPVWTTAISVECGNTTLDGFSVRFAGPIRFAIGTGTEPSVIGTPRSRTPLVNIRLTHLDLMSPPPASSWEVAAHLVWVTLAQSGVIADNILKGGLTEFTGGPWMVTGNNYQGTVPNTFAYGAIGAHYTHDTLIANNTIQPVGQSGKTWRFLVMTGSGYRDLIRNNKVIGIGPMDDDTVAHPNAPEIILTEAYKLHFEGVVTSISADGWVVQIPYPQGGAATTGEVLSILSGPEAGQWRLIAQALSPTTYLLNAPMSSANRVVSISSGFVQETFQGNMVDARGSSVAEGMILAGNHFGTKVLDNHFIGGNHGLRMAATGTESPVMWGWSRAPFLGATVQGNTFEDNLRGSVFEVEESIYTKRSADRTYMSLSFIDNTIVWTDAFLAALAQANLGLPTTIEAGNSRSIDPTGLVVTASGNTFKGPANLRSTASWTVYAATLNGQRITNQSVALIPAVTLAAPTGLGLVRDTGASATDGVTNDSHLRFETVAGAVGYEYSLSGAQGSFQPVSSPTSFAPNGIGQGSNTVYVRAYDSNGDRGPTTSVIFIYKSMAPAAVSQLIAYPDGRVQFEATGPDDVYEYRVGGSGTYQFLGKSTSFLTTDLLKGPRTVQVHAIDLAGNVGPDAITTIIPRWVSVGRDPVEEPPAPISAQPQPQAQTQPQSRTETVAPSVVATPPSVRPAGVLAGLRRTNGHRWFRLAQVAAQRRQIAALHPTETGKRLRLVPHSVETNHSPVGLRQRLRSLLTLKLGQNRR</sequence>
<feature type="region of interest" description="Disordered" evidence="1">
    <location>
        <begin position="1097"/>
        <end position="1131"/>
    </location>
</feature>
<dbReference type="SUPFAM" id="SSF51126">
    <property type="entry name" value="Pectin lyase-like"/>
    <property type="match status" value="1"/>
</dbReference>
<dbReference type="AlphaFoldDB" id="L0DDA5"/>
<dbReference type="HOGENOM" id="CLU_007636_0_0_0"/>
<dbReference type="InterPro" id="IPR012334">
    <property type="entry name" value="Pectin_lyas_fold"/>
</dbReference>
<evidence type="ECO:0000256" key="1">
    <source>
        <dbReference type="SAM" id="MobiDB-lite"/>
    </source>
</evidence>
<reference evidence="2 3" key="1">
    <citation type="submission" date="2012-02" db="EMBL/GenBank/DDBJ databases">
        <title>Complete sequence of chromosome of Singulisphaera acidiphila DSM 18658.</title>
        <authorList>
            <consortium name="US DOE Joint Genome Institute (JGI-PGF)"/>
            <person name="Lucas S."/>
            <person name="Copeland A."/>
            <person name="Lapidus A."/>
            <person name="Glavina del Rio T."/>
            <person name="Dalin E."/>
            <person name="Tice H."/>
            <person name="Bruce D."/>
            <person name="Goodwin L."/>
            <person name="Pitluck S."/>
            <person name="Peters L."/>
            <person name="Ovchinnikova G."/>
            <person name="Chertkov O."/>
            <person name="Kyrpides N."/>
            <person name="Mavromatis K."/>
            <person name="Ivanova N."/>
            <person name="Brettin T."/>
            <person name="Detter J.C."/>
            <person name="Han C."/>
            <person name="Larimer F."/>
            <person name="Land M."/>
            <person name="Hauser L."/>
            <person name="Markowitz V."/>
            <person name="Cheng J.-F."/>
            <person name="Hugenholtz P."/>
            <person name="Woyke T."/>
            <person name="Wu D."/>
            <person name="Tindall B."/>
            <person name="Pomrenke H."/>
            <person name="Brambilla E."/>
            <person name="Klenk H.-P."/>
            <person name="Eisen J.A."/>
        </authorList>
    </citation>
    <scope>NUCLEOTIDE SEQUENCE [LARGE SCALE GENOMIC DNA]</scope>
    <source>
        <strain evidence="3">ATCC BAA-1392 / DSM 18658 / VKM B-2454 / MOB10</strain>
    </source>
</reference>
<proteinExistence type="predicted"/>
<dbReference type="eggNOG" id="COG4733">
    <property type="taxonomic scope" value="Bacteria"/>
</dbReference>
<accession>L0DDA5</accession>
<protein>
    <submittedName>
        <fullName evidence="2">Uncharacterized protein</fullName>
    </submittedName>
</protein>
<dbReference type="KEGG" id="saci:Sinac_2334"/>
<evidence type="ECO:0000313" key="3">
    <source>
        <dbReference type="Proteomes" id="UP000010798"/>
    </source>
</evidence>
<gene>
    <name evidence="2" type="ordered locus">Sinac_2334</name>
</gene>
<feature type="compositionally biased region" description="Low complexity" evidence="1">
    <location>
        <begin position="1105"/>
        <end position="1131"/>
    </location>
</feature>
<dbReference type="EMBL" id="CP003364">
    <property type="protein sequence ID" value="AGA26646.1"/>
    <property type="molecule type" value="Genomic_DNA"/>
</dbReference>